<dbReference type="InterPro" id="IPR050327">
    <property type="entry name" value="Proton-linked_MCT"/>
</dbReference>
<feature type="transmembrane region" description="Helical" evidence="1">
    <location>
        <begin position="125"/>
        <end position="146"/>
    </location>
</feature>
<feature type="transmembrane region" description="Helical" evidence="1">
    <location>
        <begin position="158"/>
        <end position="178"/>
    </location>
</feature>
<dbReference type="AlphaFoldDB" id="A0AAD9JRL6"/>
<feature type="transmembrane region" description="Helical" evidence="1">
    <location>
        <begin position="99"/>
        <end position="119"/>
    </location>
</feature>
<accession>A0AAD9JRL6</accession>
<protein>
    <submittedName>
        <fullName evidence="2">Uncharacterized protein</fullName>
    </submittedName>
</protein>
<dbReference type="EMBL" id="JAODUP010000183">
    <property type="protein sequence ID" value="KAK2157874.1"/>
    <property type="molecule type" value="Genomic_DNA"/>
</dbReference>
<dbReference type="PANTHER" id="PTHR11360:SF284">
    <property type="entry name" value="EG:103B4.3 PROTEIN-RELATED"/>
    <property type="match status" value="1"/>
</dbReference>
<proteinExistence type="predicted"/>
<sequence>MLRVVVGCQISSSSITNCILINDIMTVQEDSCQQNEIQQSEKKTSDHQSSCIHTDVDGLYAWIIAMTSLFGHLMVYGVLYSSGVFYEMFREIFDGSSSVFSLIASLSTAFTLGFNFIGVEIFPSAYGYLLVFEGVGCLCGPSASGWLFDALQRYPPSFYIGGATIGAAGVMIFIPHIACSPNYQITLDIETERKLKDLSDELLT</sequence>
<dbReference type="Proteomes" id="UP001208570">
    <property type="component" value="Unassembled WGS sequence"/>
</dbReference>
<keyword evidence="1" id="KW-0472">Membrane</keyword>
<keyword evidence="3" id="KW-1185">Reference proteome</keyword>
<evidence type="ECO:0000256" key="1">
    <source>
        <dbReference type="SAM" id="Phobius"/>
    </source>
</evidence>
<keyword evidence="1" id="KW-1133">Transmembrane helix</keyword>
<gene>
    <name evidence="2" type="ORF">LSH36_183g01072</name>
</gene>
<evidence type="ECO:0000313" key="3">
    <source>
        <dbReference type="Proteomes" id="UP001208570"/>
    </source>
</evidence>
<comment type="caution">
    <text evidence="2">The sequence shown here is derived from an EMBL/GenBank/DDBJ whole genome shotgun (WGS) entry which is preliminary data.</text>
</comment>
<dbReference type="GO" id="GO:0008028">
    <property type="term" value="F:monocarboxylic acid transmembrane transporter activity"/>
    <property type="evidence" value="ECO:0007669"/>
    <property type="project" value="TreeGrafter"/>
</dbReference>
<keyword evidence="1" id="KW-0812">Transmembrane</keyword>
<name>A0AAD9JRL6_9ANNE</name>
<dbReference type="PANTHER" id="PTHR11360">
    <property type="entry name" value="MONOCARBOXYLATE TRANSPORTER"/>
    <property type="match status" value="1"/>
</dbReference>
<evidence type="ECO:0000313" key="2">
    <source>
        <dbReference type="EMBL" id="KAK2157874.1"/>
    </source>
</evidence>
<reference evidence="2" key="1">
    <citation type="journal article" date="2023" name="Mol. Biol. Evol.">
        <title>Third-Generation Sequencing Reveals the Adaptive Role of the Epigenome in Three Deep-Sea Polychaetes.</title>
        <authorList>
            <person name="Perez M."/>
            <person name="Aroh O."/>
            <person name="Sun Y."/>
            <person name="Lan Y."/>
            <person name="Juniper S.K."/>
            <person name="Young C.R."/>
            <person name="Angers B."/>
            <person name="Qian P.Y."/>
        </authorList>
    </citation>
    <scope>NUCLEOTIDE SEQUENCE</scope>
    <source>
        <strain evidence="2">P08H-3</strain>
    </source>
</reference>
<feature type="transmembrane region" description="Helical" evidence="1">
    <location>
        <begin position="59"/>
        <end position="79"/>
    </location>
</feature>
<organism evidence="2 3">
    <name type="scientific">Paralvinella palmiformis</name>
    <dbReference type="NCBI Taxonomy" id="53620"/>
    <lineage>
        <taxon>Eukaryota</taxon>
        <taxon>Metazoa</taxon>
        <taxon>Spiralia</taxon>
        <taxon>Lophotrochozoa</taxon>
        <taxon>Annelida</taxon>
        <taxon>Polychaeta</taxon>
        <taxon>Sedentaria</taxon>
        <taxon>Canalipalpata</taxon>
        <taxon>Terebellida</taxon>
        <taxon>Terebelliformia</taxon>
        <taxon>Alvinellidae</taxon>
        <taxon>Paralvinella</taxon>
    </lineage>
</organism>